<keyword evidence="5" id="KW-0547">Nucleotide-binding</keyword>
<evidence type="ECO:0000313" key="13">
    <source>
        <dbReference type="Proteomes" id="UP000543030"/>
    </source>
</evidence>
<keyword evidence="7" id="KW-1278">Translocase</keyword>
<proteinExistence type="predicted"/>
<dbReference type="SUPFAM" id="SSF50331">
    <property type="entry name" value="MOP-like"/>
    <property type="match status" value="1"/>
</dbReference>
<dbReference type="Pfam" id="PF08402">
    <property type="entry name" value="TOBE_2"/>
    <property type="match status" value="1"/>
</dbReference>
<evidence type="ECO:0000256" key="3">
    <source>
        <dbReference type="ARBA" id="ARBA00022496"/>
    </source>
</evidence>
<dbReference type="PANTHER" id="PTHR42781">
    <property type="entry name" value="SPERMIDINE/PUTRESCINE IMPORT ATP-BINDING PROTEIN POTA"/>
    <property type="match status" value="1"/>
</dbReference>
<dbReference type="EMBL" id="JACHHN010000003">
    <property type="protein sequence ID" value="MBB5190893.1"/>
    <property type="molecule type" value="Genomic_DNA"/>
</dbReference>
<dbReference type="Gene3D" id="3.40.50.300">
    <property type="entry name" value="P-loop containing nucleotide triphosphate hydrolases"/>
    <property type="match status" value="1"/>
</dbReference>
<dbReference type="GO" id="GO:0016887">
    <property type="term" value="F:ATP hydrolysis activity"/>
    <property type="evidence" value="ECO:0007669"/>
    <property type="project" value="InterPro"/>
</dbReference>
<sequence length="356" mass="37271">MAALHIAGLTKRFGARTVLDDIHLQLPAGTLTAILGPSGGGKTTLLRLICGFERADGGEIRIGDTPVSAPGVFVPTERRHIGYVAQEGALFPHLTVAQNIVFGLPRQQRAARHRVPELLALVGLSATFADRLPHQLSGGEQQRVALARALAPSPALVLLDEPFSALDAGLRADTRQAVSAALAATGATALLVTHDQAEALSMGHQVAVLWGGKMAQISTPQALYRYPQSQAIAEFVGKAVWLDALLEPAGARTALGLLPVQGTQTAGPARVLLRPEQIRLVTNGHDMASVRGIEYLGAHAALSLVLHQTGEALSVLVNAQDIPQPGSRFALKVEGPVTVFDQAGQLLANQDSALAA</sequence>
<dbReference type="InterPro" id="IPR008995">
    <property type="entry name" value="Mo/tungstate-bd_C_term_dom"/>
</dbReference>
<evidence type="ECO:0000256" key="2">
    <source>
        <dbReference type="ARBA" id="ARBA00022475"/>
    </source>
</evidence>
<keyword evidence="9" id="KW-0406">Ion transport</keyword>
<keyword evidence="13" id="KW-1185">Reference proteome</keyword>
<keyword evidence="6 12" id="KW-0067">ATP-binding</keyword>
<evidence type="ECO:0000256" key="9">
    <source>
        <dbReference type="ARBA" id="ARBA00023065"/>
    </source>
</evidence>
<reference evidence="12 13" key="1">
    <citation type="submission" date="2020-08" db="EMBL/GenBank/DDBJ databases">
        <title>Genomic Encyclopedia of Type Strains, Phase IV (KMG-IV): sequencing the most valuable type-strain genomes for metagenomic binning, comparative biology and taxonomic classification.</title>
        <authorList>
            <person name="Goeker M."/>
        </authorList>
    </citation>
    <scope>NUCLEOTIDE SEQUENCE [LARGE SCALE GENOMIC DNA]</scope>
    <source>
        <strain evidence="12 13">DSM 18233</strain>
    </source>
</reference>
<dbReference type="InterPro" id="IPR003593">
    <property type="entry name" value="AAA+_ATPase"/>
</dbReference>
<keyword evidence="8" id="KW-0408">Iron</keyword>
<evidence type="ECO:0000256" key="6">
    <source>
        <dbReference type="ARBA" id="ARBA00022840"/>
    </source>
</evidence>
<dbReference type="Proteomes" id="UP000543030">
    <property type="component" value="Unassembled WGS sequence"/>
</dbReference>
<dbReference type="InterPro" id="IPR015853">
    <property type="entry name" value="ABC_transpr_FbpC"/>
</dbReference>
<protein>
    <submittedName>
        <fullName evidence="12">Iron(III) transport system ATP-binding protein</fullName>
    </submittedName>
</protein>
<keyword evidence="4" id="KW-0997">Cell inner membrane</keyword>
<dbReference type="FunFam" id="3.40.50.300:FF:000425">
    <property type="entry name" value="Probable ABC transporter, ATP-binding subunit"/>
    <property type="match status" value="1"/>
</dbReference>
<dbReference type="CDD" id="cd03259">
    <property type="entry name" value="ABC_Carb_Solutes_like"/>
    <property type="match status" value="1"/>
</dbReference>
<dbReference type="PANTHER" id="PTHR42781:SF5">
    <property type="entry name" value="PUTRESCINE TRANSPORT ATP-BINDING PROTEIN POTG"/>
    <property type="match status" value="1"/>
</dbReference>
<dbReference type="Pfam" id="PF00005">
    <property type="entry name" value="ABC_tran"/>
    <property type="match status" value="1"/>
</dbReference>
<dbReference type="GO" id="GO:0005524">
    <property type="term" value="F:ATP binding"/>
    <property type="evidence" value="ECO:0007669"/>
    <property type="project" value="UniProtKB-KW"/>
</dbReference>
<evidence type="ECO:0000259" key="11">
    <source>
        <dbReference type="PROSITE" id="PS50893"/>
    </source>
</evidence>
<name>A0A840REX3_9NEIS</name>
<dbReference type="AlphaFoldDB" id="A0A840REX3"/>
<keyword evidence="10" id="KW-0472">Membrane</keyword>
<evidence type="ECO:0000256" key="8">
    <source>
        <dbReference type="ARBA" id="ARBA00023004"/>
    </source>
</evidence>
<dbReference type="GO" id="GO:0015697">
    <property type="term" value="P:quaternary ammonium group transport"/>
    <property type="evidence" value="ECO:0007669"/>
    <property type="project" value="UniProtKB-ARBA"/>
</dbReference>
<dbReference type="GO" id="GO:0043190">
    <property type="term" value="C:ATP-binding cassette (ABC) transporter complex"/>
    <property type="evidence" value="ECO:0007669"/>
    <property type="project" value="InterPro"/>
</dbReference>
<dbReference type="PROSITE" id="PS50893">
    <property type="entry name" value="ABC_TRANSPORTER_2"/>
    <property type="match status" value="1"/>
</dbReference>
<dbReference type="GO" id="GO:0015408">
    <property type="term" value="F:ABC-type ferric iron transporter activity"/>
    <property type="evidence" value="ECO:0007669"/>
    <property type="project" value="InterPro"/>
</dbReference>
<gene>
    <name evidence="12" type="ORF">HNQ50_001616</name>
</gene>
<evidence type="ECO:0000313" key="12">
    <source>
        <dbReference type="EMBL" id="MBB5190893.1"/>
    </source>
</evidence>
<dbReference type="RefSeq" id="WP_184099354.1">
    <property type="nucleotide sequence ID" value="NZ_JACHHN010000003.1"/>
</dbReference>
<comment type="caution">
    <text evidence="12">The sequence shown here is derived from an EMBL/GenBank/DDBJ whole genome shotgun (WGS) entry which is preliminary data.</text>
</comment>
<evidence type="ECO:0000256" key="4">
    <source>
        <dbReference type="ARBA" id="ARBA00022519"/>
    </source>
</evidence>
<evidence type="ECO:0000256" key="7">
    <source>
        <dbReference type="ARBA" id="ARBA00022967"/>
    </source>
</evidence>
<keyword evidence="1" id="KW-0813">Transport</keyword>
<dbReference type="InterPro" id="IPR003439">
    <property type="entry name" value="ABC_transporter-like_ATP-bd"/>
</dbReference>
<dbReference type="InterPro" id="IPR013611">
    <property type="entry name" value="Transp-assoc_OB_typ2"/>
</dbReference>
<dbReference type="InterPro" id="IPR050093">
    <property type="entry name" value="ABC_SmlMolc_Importer"/>
</dbReference>
<dbReference type="SMART" id="SM00382">
    <property type="entry name" value="AAA"/>
    <property type="match status" value="1"/>
</dbReference>
<evidence type="ECO:0000256" key="10">
    <source>
        <dbReference type="ARBA" id="ARBA00023136"/>
    </source>
</evidence>
<feature type="domain" description="ABC transporter" evidence="11">
    <location>
        <begin position="4"/>
        <end position="236"/>
    </location>
</feature>
<accession>A0A840REX3</accession>
<evidence type="ECO:0000256" key="5">
    <source>
        <dbReference type="ARBA" id="ARBA00022741"/>
    </source>
</evidence>
<dbReference type="InterPro" id="IPR027417">
    <property type="entry name" value="P-loop_NTPase"/>
</dbReference>
<keyword evidence="2" id="KW-1003">Cell membrane</keyword>
<keyword evidence="3" id="KW-0410">Iron transport</keyword>
<dbReference type="PROSITE" id="PS00211">
    <property type="entry name" value="ABC_TRANSPORTER_1"/>
    <property type="match status" value="1"/>
</dbReference>
<evidence type="ECO:0000256" key="1">
    <source>
        <dbReference type="ARBA" id="ARBA00022448"/>
    </source>
</evidence>
<dbReference type="InterPro" id="IPR017871">
    <property type="entry name" value="ABC_transporter-like_CS"/>
</dbReference>
<organism evidence="12 13">
    <name type="scientific">Silvimonas terrae</name>
    <dbReference type="NCBI Taxonomy" id="300266"/>
    <lineage>
        <taxon>Bacteria</taxon>
        <taxon>Pseudomonadati</taxon>
        <taxon>Pseudomonadota</taxon>
        <taxon>Betaproteobacteria</taxon>
        <taxon>Neisseriales</taxon>
        <taxon>Chitinibacteraceae</taxon>
        <taxon>Silvimonas</taxon>
    </lineage>
</organism>
<dbReference type="SUPFAM" id="SSF52540">
    <property type="entry name" value="P-loop containing nucleoside triphosphate hydrolases"/>
    <property type="match status" value="1"/>
</dbReference>